<dbReference type="InterPro" id="IPR017900">
    <property type="entry name" value="4Fe4S_Fe_S_CS"/>
</dbReference>
<organism evidence="2 3">
    <name type="scientific">Acacia crassicarpa</name>
    <name type="common">northern wattle</name>
    <dbReference type="NCBI Taxonomy" id="499986"/>
    <lineage>
        <taxon>Eukaryota</taxon>
        <taxon>Viridiplantae</taxon>
        <taxon>Streptophyta</taxon>
        <taxon>Embryophyta</taxon>
        <taxon>Tracheophyta</taxon>
        <taxon>Spermatophyta</taxon>
        <taxon>Magnoliopsida</taxon>
        <taxon>eudicotyledons</taxon>
        <taxon>Gunneridae</taxon>
        <taxon>Pentapetalae</taxon>
        <taxon>rosids</taxon>
        <taxon>fabids</taxon>
        <taxon>Fabales</taxon>
        <taxon>Fabaceae</taxon>
        <taxon>Caesalpinioideae</taxon>
        <taxon>mimosoid clade</taxon>
        <taxon>Acacieae</taxon>
        <taxon>Acacia</taxon>
    </lineage>
</organism>
<dbReference type="AlphaFoldDB" id="A0AAE1J2H3"/>
<dbReference type="SUPFAM" id="SSF52047">
    <property type="entry name" value="RNI-like"/>
    <property type="match status" value="1"/>
</dbReference>
<dbReference type="PANTHER" id="PTHR13382">
    <property type="entry name" value="MITOCHONDRIAL ATP SYNTHASE COUPLING FACTOR B"/>
    <property type="match status" value="1"/>
</dbReference>
<dbReference type="PANTHER" id="PTHR13382:SF16">
    <property type="entry name" value="F-BOX PROTEIN SKIP28"/>
    <property type="match status" value="1"/>
</dbReference>
<reference evidence="2" key="1">
    <citation type="submission" date="2023-10" db="EMBL/GenBank/DDBJ databases">
        <title>Chromosome-level genome of the transformable northern wattle, Acacia crassicarpa.</title>
        <authorList>
            <person name="Massaro I."/>
            <person name="Sinha N.R."/>
            <person name="Poethig S."/>
            <person name="Leichty A.R."/>
        </authorList>
    </citation>
    <scope>NUCLEOTIDE SEQUENCE</scope>
    <source>
        <strain evidence="2">Acra3RX</strain>
        <tissue evidence="2">Leaf</tissue>
    </source>
</reference>
<dbReference type="PROSITE" id="PS50181">
    <property type="entry name" value="FBOX"/>
    <property type="match status" value="1"/>
</dbReference>
<dbReference type="Pfam" id="PF12937">
    <property type="entry name" value="F-box-like"/>
    <property type="match status" value="1"/>
</dbReference>
<dbReference type="EMBL" id="JAWXYG010000010">
    <property type="protein sequence ID" value="KAK4261768.1"/>
    <property type="molecule type" value="Genomic_DNA"/>
</dbReference>
<accession>A0AAE1J2H3</accession>
<dbReference type="Gene3D" id="1.20.1280.50">
    <property type="match status" value="1"/>
</dbReference>
<dbReference type="Gene3D" id="3.80.10.10">
    <property type="entry name" value="Ribonuclease Inhibitor"/>
    <property type="match status" value="1"/>
</dbReference>
<dbReference type="Proteomes" id="UP001293593">
    <property type="component" value="Unassembled WGS sequence"/>
</dbReference>
<dbReference type="InterPro" id="IPR036047">
    <property type="entry name" value="F-box-like_dom_sf"/>
</dbReference>
<dbReference type="GO" id="GO:0005737">
    <property type="term" value="C:cytoplasm"/>
    <property type="evidence" value="ECO:0007669"/>
    <property type="project" value="TreeGrafter"/>
</dbReference>
<evidence type="ECO:0000259" key="1">
    <source>
        <dbReference type="PROSITE" id="PS50181"/>
    </source>
</evidence>
<gene>
    <name evidence="2" type="ORF">QN277_004723</name>
</gene>
<dbReference type="SUPFAM" id="SSF81383">
    <property type="entry name" value="F-box domain"/>
    <property type="match status" value="1"/>
</dbReference>
<proteinExistence type="predicted"/>
<dbReference type="PROSITE" id="PS00198">
    <property type="entry name" value="4FE4S_FER_1"/>
    <property type="match status" value="1"/>
</dbReference>
<evidence type="ECO:0000313" key="3">
    <source>
        <dbReference type="Proteomes" id="UP001293593"/>
    </source>
</evidence>
<evidence type="ECO:0000313" key="2">
    <source>
        <dbReference type="EMBL" id="KAK4261768.1"/>
    </source>
</evidence>
<sequence>MEESSQPSDAEPPHEALFLVLPYLPVRELLNMSQVCISLRDAVNKDVLAWRNFLVQPPLNFNLSDQILLTLSSKANGGLTTLALINCPKVTDYGLQRVVEQNPLINKMYLPSCTGITPEGLVSAVEMLCQGSHTLSTLRINGIHNLKKEHIDMLMLSLKRNLPLEPIYYHERANLSSFNIREEEGTRRIIDLEICPRCSEVRMVYDCPRVACKNTELNCRQCKACKFCTPRCENCGECLGYEETEETACSDVVCSECWLKLPKCNFCNKPYCKRHTDWWCSFSESGLICRVCDDEYHEYMSTSDVL</sequence>
<protein>
    <recommendedName>
        <fullName evidence="1">F-box domain-containing protein</fullName>
    </recommendedName>
</protein>
<dbReference type="InterPro" id="IPR032675">
    <property type="entry name" value="LRR_dom_sf"/>
</dbReference>
<comment type="caution">
    <text evidence="2">The sequence shown here is derived from an EMBL/GenBank/DDBJ whole genome shotgun (WGS) entry which is preliminary data.</text>
</comment>
<feature type="domain" description="F-box" evidence="1">
    <location>
        <begin position="13"/>
        <end position="53"/>
    </location>
</feature>
<keyword evidence="3" id="KW-1185">Reference proteome</keyword>
<name>A0AAE1J2H3_9FABA</name>
<dbReference type="InterPro" id="IPR050648">
    <property type="entry name" value="F-box_LRR-repeat"/>
</dbReference>
<dbReference type="InterPro" id="IPR001810">
    <property type="entry name" value="F-box_dom"/>
</dbReference>